<evidence type="ECO:0000256" key="1">
    <source>
        <dbReference type="ARBA" id="ARBA00022723"/>
    </source>
</evidence>
<dbReference type="Gene3D" id="3.40.50.720">
    <property type="entry name" value="NAD(P)-binding Rossmann-like Domain"/>
    <property type="match status" value="1"/>
</dbReference>
<dbReference type="InterPro" id="IPR036291">
    <property type="entry name" value="NAD(P)-bd_dom_sf"/>
</dbReference>
<dbReference type="SUPFAM" id="SSF51735">
    <property type="entry name" value="NAD(P)-binding Rossmann-fold domains"/>
    <property type="match status" value="1"/>
</dbReference>
<protein>
    <submittedName>
        <fullName evidence="6">Uncharacterized protein</fullName>
    </submittedName>
</protein>
<dbReference type="PANTHER" id="PTHR43880:SF35">
    <property type="entry name" value="ALCOHOL DEHYDROGENASE 1-LIKE"/>
    <property type="match status" value="1"/>
</dbReference>
<comment type="catalytic activity">
    <reaction evidence="4">
        <text>a primary alcohol + NAD(+) = an aldehyde + NADH + H(+)</text>
        <dbReference type="Rhea" id="RHEA:10736"/>
        <dbReference type="ChEBI" id="CHEBI:15378"/>
        <dbReference type="ChEBI" id="CHEBI:15734"/>
        <dbReference type="ChEBI" id="CHEBI:17478"/>
        <dbReference type="ChEBI" id="CHEBI:57540"/>
        <dbReference type="ChEBI" id="CHEBI:57945"/>
        <dbReference type="EC" id="1.1.1.1"/>
    </reaction>
</comment>
<organism evidence="6 7">
    <name type="scientific">Dendrobium thyrsiflorum</name>
    <name type="common">Pinecone-like raceme dendrobium</name>
    <name type="synonym">Orchid</name>
    <dbReference type="NCBI Taxonomy" id="117978"/>
    <lineage>
        <taxon>Eukaryota</taxon>
        <taxon>Viridiplantae</taxon>
        <taxon>Streptophyta</taxon>
        <taxon>Embryophyta</taxon>
        <taxon>Tracheophyta</taxon>
        <taxon>Spermatophyta</taxon>
        <taxon>Magnoliopsida</taxon>
        <taxon>Liliopsida</taxon>
        <taxon>Asparagales</taxon>
        <taxon>Orchidaceae</taxon>
        <taxon>Epidendroideae</taxon>
        <taxon>Malaxideae</taxon>
        <taxon>Dendrobiinae</taxon>
        <taxon>Dendrobium</taxon>
    </lineage>
</organism>
<accession>A0ABD0UBA0</accession>
<feature type="compositionally biased region" description="Polar residues" evidence="5">
    <location>
        <begin position="39"/>
        <end position="49"/>
    </location>
</feature>
<evidence type="ECO:0000256" key="3">
    <source>
        <dbReference type="ARBA" id="ARBA00049164"/>
    </source>
</evidence>
<dbReference type="EMBL" id="JANQDX010000016">
    <property type="protein sequence ID" value="KAL0909770.1"/>
    <property type="molecule type" value="Genomic_DNA"/>
</dbReference>
<evidence type="ECO:0000256" key="4">
    <source>
        <dbReference type="ARBA" id="ARBA00049243"/>
    </source>
</evidence>
<evidence type="ECO:0000313" key="6">
    <source>
        <dbReference type="EMBL" id="KAL0909770.1"/>
    </source>
</evidence>
<evidence type="ECO:0000256" key="5">
    <source>
        <dbReference type="SAM" id="MobiDB-lite"/>
    </source>
</evidence>
<keyword evidence="7" id="KW-1185">Reference proteome</keyword>
<dbReference type="GO" id="GO:0004022">
    <property type="term" value="F:alcohol dehydrogenase (NAD+) activity"/>
    <property type="evidence" value="ECO:0007669"/>
    <property type="project" value="UniProtKB-EC"/>
</dbReference>
<feature type="region of interest" description="Disordered" evidence="5">
    <location>
        <begin position="1"/>
        <end position="54"/>
    </location>
</feature>
<sequence>MASRSFVPTISLRTDDDDEGISDDQISSTYEDVFEGPHRQSSNPPSIKSSFEGFEDPLSTSSSLFVYDEPESLSAYDEPVYDEYDDNLFNRVLGVDTPVNTNDKPIQEVIVAKNNGGVAQSVECTGNVDAMISTFEYVHDGWGVLVGVPSKDAKFLTKPINLGNEKTLKETQMGLDAFTITSIPSAYVTLERLKISRQIDTGWTYPDRFSQPNPTP</sequence>
<evidence type="ECO:0000313" key="7">
    <source>
        <dbReference type="Proteomes" id="UP001552299"/>
    </source>
</evidence>
<reference evidence="6 7" key="1">
    <citation type="journal article" date="2024" name="Plant Biotechnol. J.">
        <title>Dendrobium thyrsiflorum genome and its molecular insights into genes involved in important horticultural traits.</title>
        <authorList>
            <person name="Chen B."/>
            <person name="Wang J.Y."/>
            <person name="Zheng P.J."/>
            <person name="Li K.L."/>
            <person name="Liang Y.M."/>
            <person name="Chen X.F."/>
            <person name="Zhang C."/>
            <person name="Zhao X."/>
            <person name="He X."/>
            <person name="Zhang G.Q."/>
            <person name="Liu Z.J."/>
            <person name="Xu Q."/>
        </authorList>
    </citation>
    <scope>NUCLEOTIDE SEQUENCE [LARGE SCALE GENOMIC DNA]</scope>
    <source>
        <strain evidence="6">GZMU011</strain>
    </source>
</reference>
<keyword evidence="2" id="KW-0862">Zinc</keyword>
<evidence type="ECO:0000256" key="2">
    <source>
        <dbReference type="ARBA" id="ARBA00022833"/>
    </source>
</evidence>
<proteinExistence type="predicted"/>
<name>A0ABD0UBA0_DENTH</name>
<keyword evidence="1" id="KW-0479">Metal-binding</keyword>
<dbReference type="PANTHER" id="PTHR43880">
    <property type="entry name" value="ALCOHOL DEHYDROGENASE"/>
    <property type="match status" value="1"/>
</dbReference>
<dbReference type="GO" id="GO:0046872">
    <property type="term" value="F:metal ion binding"/>
    <property type="evidence" value="ECO:0007669"/>
    <property type="project" value="UniProtKB-KW"/>
</dbReference>
<dbReference type="AlphaFoldDB" id="A0ABD0UBA0"/>
<dbReference type="Proteomes" id="UP001552299">
    <property type="component" value="Unassembled WGS sequence"/>
</dbReference>
<comment type="caution">
    <text evidence="6">The sequence shown here is derived from an EMBL/GenBank/DDBJ whole genome shotgun (WGS) entry which is preliminary data.</text>
</comment>
<gene>
    <name evidence="6" type="ORF">M5K25_020667</name>
</gene>
<comment type="catalytic activity">
    <reaction evidence="3">
        <text>a secondary alcohol + NAD(+) = a ketone + NADH + H(+)</text>
        <dbReference type="Rhea" id="RHEA:10740"/>
        <dbReference type="ChEBI" id="CHEBI:15378"/>
        <dbReference type="ChEBI" id="CHEBI:17087"/>
        <dbReference type="ChEBI" id="CHEBI:35681"/>
        <dbReference type="ChEBI" id="CHEBI:57540"/>
        <dbReference type="ChEBI" id="CHEBI:57945"/>
        <dbReference type="EC" id="1.1.1.1"/>
    </reaction>
</comment>
<feature type="compositionally biased region" description="Polar residues" evidence="5">
    <location>
        <begin position="1"/>
        <end position="12"/>
    </location>
</feature>